<accession>A0A5E5BSY4</accession>
<protein>
    <recommendedName>
        <fullName evidence="4">CopG family transcriptional regulator</fullName>
    </recommendedName>
</protein>
<evidence type="ECO:0000313" key="3">
    <source>
        <dbReference type="Proteomes" id="UP000382040"/>
    </source>
</evidence>
<evidence type="ECO:0000313" key="2">
    <source>
        <dbReference type="EMBL" id="VVE88396.1"/>
    </source>
</evidence>
<keyword evidence="3" id="KW-1185">Reference proteome</keyword>
<reference evidence="2 3" key="1">
    <citation type="submission" date="2019-08" db="EMBL/GenBank/DDBJ databases">
        <authorList>
            <person name="Peeters C."/>
        </authorList>
    </citation>
    <scope>NUCLEOTIDE SEQUENCE [LARGE SCALE GENOMIC DNA]</scope>
    <source>
        <strain evidence="2 3">LMG 20603</strain>
    </source>
</reference>
<gene>
    <name evidence="2" type="ORF">PBR20603_02351</name>
</gene>
<evidence type="ECO:0008006" key="4">
    <source>
        <dbReference type="Google" id="ProtNLM"/>
    </source>
</evidence>
<name>A0A5E5BSY4_9BURK</name>
<dbReference type="OrthoDB" id="9978299at2"/>
<evidence type="ECO:0000256" key="1">
    <source>
        <dbReference type="SAM" id="MobiDB-lite"/>
    </source>
</evidence>
<feature type="region of interest" description="Disordered" evidence="1">
    <location>
        <begin position="1"/>
        <end position="23"/>
    </location>
</feature>
<dbReference type="RefSeq" id="WP_150559710.1">
    <property type="nucleotide sequence ID" value="NZ_CABPST010000005.1"/>
</dbReference>
<dbReference type="AlphaFoldDB" id="A0A5E5BSY4"/>
<organism evidence="2 3">
    <name type="scientific">Pandoraea bronchicola</name>
    <dbReference type="NCBI Taxonomy" id="2508287"/>
    <lineage>
        <taxon>Bacteria</taxon>
        <taxon>Pseudomonadati</taxon>
        <taxon>Pseudomonadota</taxon>
        <taxon>Betaproteobacteria</taxon>
        <taxon>Burkholderiales</taxon>
        <taxon>Burkholderiaceae</taxon>
        <taxon>Pandoraea</taxon>
    </lineage>
</organism>
<dbReference type="EMBL" id="CABPST010000005">
    <property type="protein sequence ID" value="VVE88396.1"/>
    <property type="molecule type" value="Genomic_DNA"/>
</dbReference>
<proteinExistence type="predicted"/>
<sequence>MSKKLKGDKASNTSDKGKTPWADAHPKVMVNFSTKWSEAQHLKLTWLAENMTGRQSIQKLVHAAVEAHVENLLKKHYTP</sequence>
<dbReference type="Proteomes" id="UP000382040">
    <property type="component" value="Unassembled WGS sequence"/>
</dbReference>